<keyword evidence="1" id="KW-0560">Oxidoreductase</keyword>
<dbReference type="InterPro" id="IPR002347">
    <property type="entry name" value="SDR_fam"/>
</dbReference>
<evidence type="ECO:0000313" key="3">
    <source>
        <dbReference type="WBParaSite" id="PSU_v2.g19660.t1"/>
    </source>
</evidence>
<protein>
    <submittedName>
        <fullName evidence="3">SDR family oxidoreductase</fullName>
    </submittedName>
</protein>
<dbReference type="AlphaFoldDB" id="A0A914YJG8"/>
<keyword evidence="2" id="KW-1185">Reference proteome</keyword>
<dbReference type="GO" id="GO:0016491">
    <property type="term" value="F:oxidoreductase activity"/>
    <property type="evidence" value="ECO:0007669"/>
    <property type="project" value="UniProtKB-KW"/>
</dbReference>
<dbReference type="PANTHER" id="PTHR43975">
    <property type="entry name" value="ZGC:101858"/>
    <property type="match status" value="1"/>
</dbReference>
<accession>A0A914YJG8</accession>
<dbReference type="InterPro" id="IPR036291">
    <property type="entry name" value="NAD(P)-bd_dom_sf"/>
</dbReference>
<name>A0A914YJG8_9BILA</name>
<reference evidence="3" key="1">
    <citation type="submission" date="2022-11" db="UniProtKB">
        <authorList>
            <consortium name="WormBaseParasite"/>
        </authorList>
    </citation>
    <scope>IDENTIFICATION</scope>
</reference>
<sequence>MWSSGEKRSPHVPILAGSNPHQCTPLMLPIGKLWKLLKNPQVERKIPKGWIDHRVVPAKGLLGLPDNIIHLTELAIPYLEKTKGNIINVSSALSQKTNQMSPFYAISKAALDHFARNYASLLASKSIRVNNLNPGVTETAFASRHGVTAEMRQKMIKLFPIPLNRWGTSEEMAEFLCFMASEKASYLTGQCINVEGGILIDSPTIKFD</sequence>
<dbReference type="SUPFAM" id="SSF51735">
    <property type="entry name" value="NAD(P)-binding Rossmann-fold domains"/>
    <property type="match status" value="1"/>
</dbReference>
<dbReference type="Pfam" id="PF13561">
    <property type="entry name" value="adh_short_C2"/>
    <property type="match status" value="1"/>
</dbReference>
<dbReference type="PROSITE" id="PS00061">
    <property type="entry name" value="ADH_SHORT"/>
    <property type="match status" value="1"/>
</dbReference>
<dbReference type="Gene3D" id="3.40.50.720">
    <property type="entry name" value="NAD(P)-binding Rossmann-like Domain"/>
    <property type="match status" value="1"/>
</dbReference>
<evidence type="ECO:0000313" key="2">
    <source>
        <dbReference type="Proteomes" id="UP000887577"/>
    </source>
</evidence>
<proteinExistence type="predicted"/>
<dbReference type="PANTHER" id="PTHR43975:SF2">
    <property type="entry name" value="EG:BACR7A4.14 PROTEIN-RELATED"/>
    <property type="match status" value="1"/>
</dbReference>
<evidence type="ECO:0000256" key="1">
    <source>
        <dbReference type="ARBA" id="ARBA00023002"/>
    </source>
</evidence>
<dbReference type="WBParaSite" id="PSU_v2.g19660.t1">
    <property type="protein sequence ID" value="PSU_v2.g19660.t1"/>
    <property type="gene ID" value="PSU_v2.g19660"/>
</dbReference>
<dbReference type="InterPro" id="IPR020904">
    <property type="entry name" value="Sc_DH/Rdtase_CS"/>
</dbReference>
<organism evidence="2 3">
    <name type="scientific">Panagrolaimus superbus</name>
    <dbReference type="NCBI Taxonomy" id="310955"/>
    <lineage>
        <taxon>Eukaryota</taxon>
        <taxon>Metazoa</taxon>
        <taxon>Ecdysozoa</taxon>
        <taxon>Nematoda</taxon>
        <taxon>Chromadorea</taxon>
        <taxon>Rhabditida</taxon>
        <taxon>Tylenchina</taxon>
        <taxon>Panagrolaimomorpha</taxon>
        <taxon>Panagrolaimoidea</taxon>
        <taxon>Panagrolaimidae</taxon>
        <taxon>Panagrolaimus</taxon>
    </lineage>
</organism>
<dbReference type="Proteomes" id="UP000887577">
    <property type="component" value="Unplaced"/>
</dbReference>
<dbReference type="PRINTS" id="PR00081">
    <property type="entry name" value="GDHRDH"/>
</dbReference>